<evidence type="ECO:0000313" key="3">
    <source>
        <dbReference type="EMBL" id="NED94734.1"/>
    </source>
</evidence>
<proteinExistence type="predicted"/>
<name>A0A6N9YIE4_9ACTN</name>
<evidence type="ECO:0000313" key="4">
    <source>
        <dbReference type="Proteomes" id="UP000469185"/>
    </source>
</evidence>
<dbReference type="AlphaFoldDB" id="A0A6N9YIE4"/>
<evidence type="ECO:0000259" key="2">
    <source>
        <dbReference type="SMART" id="SM00754"/>
    </source>
</evidence>
<evidence type="ECO:0000256" key="1">
    <source>
        <dbReference type="SAM" id="SignalP"/>
    </source>
</evidence>
<dbReference type="SMART" id="SM00754">
    <property type="entry name" value="CHRD"/>
    <property type="match status" value="1"/>
</dbReference>
<keyword evidence="1" id="KW-0732">Signal</keyword>
<comment type="caution">
    <text evidence="3">The sequence shown here is derived from an EMBL/GenBank/DDBJ whole genome shotgun (WGS) entry which is preliminary data.</text>
</comment>
<gene>
    <name evidence="3" type="ORF">G1H11_05360</name>
</gene>
<feature type="chain" id="PRO_5026775851" evidence="1">
    <location>
        <begin position="26"/>
        <end position="139"/>
    </location>
</feature>
<dbReference type="InterPro" id="IPR010895">
    <property type="entry name" value="CHRD"/>
</dbReference>
<keyword evidence="4" id="KW-1185">Reference proteome</keyword>
<dbReference type="RefSeq" id="WP_163816732.1">
    <property type="nucleotide sequence ID" value="NZ_JAAGOB010000002.1"/>
</dbReference>
<dbReference type="Pfam" id="PF07452">
    <property type="entry name" value="CHRD"/>
    <property type="match status" value="1"/>
</dbReference>
<protein>
    <submittedName>
        <fullName evidence="3">CHRD domain-containing protein</fullName>
    </submittedName>
</protein>
<accession>A0A6N9YIE4</accession>
<feature type="domain" description="CHRD" evidence="2">
    <location>
        <begin position="25"/>
        <end position="139"/>
    </location>
</feature>
<reference evidence="3 4" key="1">
    <citation type="submission" date="2020-02" db="EMBL/GenBank/DDBJ databases">
        <authorList>
            <person name="Li X.-J."/>
            <person name="Feng X.-M."/>
        </authorList>
    </citation>
    <scope>NUCLEOTIDE SEQUENCE [LARGE SCALE GENOMIC DNA]</scope>
    <source>
        <strain evidence="3 4">CGMCC 4.7225</strain>
    </source>
</reference>
<feature type="signal peptide" evidence="1">
    <location>
        <begin position="1"/>
        <end position="25"/>
    </location>
</feature>
<dbReference type="Proteomes" id="UP000469185">
    <property type="component" value="Unassembled WGS sequence"/>
</dbReference>
<dbReference type="EMBL" id="JAAGOB010000002">
    <property type="protein sequence ID" value="NED94734.1"/>
    <property type="molecule type" value="Genomic_DNA"/>
</dbReference>
<sequence>MRTLATLGTAAFALATVIGAGMASADPAMPLSGSQETGPGDNNGHGFFTYDLDGTTFCYTLEWDRVDTAFAAHVHQGARHVSGGIVIPLEIGDGSGARVEACTEIDDALAAAITANPKAYYVNVHNEDFPAGAIRGQLK</sequence>
<organism evidence="3 4">
    <name type="scientific">Phytoactinopolyspora alkaliphila</name>
    <dbReference type="NCBI Taxonomy" id="1783498"/>
    <lineage>
        <taxon>Bacteria</taxon>
        <taxon>Bacillati</taxon>
        <taxon>Actinomycetota</taxon>
        <taxon>Actinomycetes</taxon>
        <taxon>Jiangellales</taxon>
        <taxon>Jiangellaceae</taxon>
        <taxon>Phytoactinopolyspora</taxon>
    </lineage>
</organism>